<dbReference type="VEuPathDB" id="TriTrypDB:LPAL13_230005900"/>
<dbReference type="OrthoDB" id="413520at2759"/>
<keyword evidence="2" id="KW-1185">Reference proteome</keyword>
<dbReference type="SMR" id="A0A088RR56"/>
<dbReference type="EMBL" id="CP009392">
    <property type="protein sequence ID" value="AIN98463.1"/>
    <property type="molecule type" value="Genomic_DNA"/>
</dbReference>
<name>A0A088RR56_LEIPA</name>
<dbReference type="Proteomes" id="UP000063063">
    <property type="component" value="Chromosome 23"/>
</dbReference>
<dbReference type="KEGG" id="lpan:LPMP_230110"/>
<sequence length="261" mass="28930">MNTKGGQRNVLVGACYDSKYANVETLRKLVLLDCRYAWVDLPFSTCAARYQMLARQRGAAASGPTTRENAELVALLNTDSIPQYVWPAANPMCEWVTSHSNMFEGKSVLELGCGAGILGFTVAQHARQVVLTDCSPVSLALVLESVARNDYRNCDVAVLQWGREDQLAKIKLECSVDSFDIVIGSDIFYFSNSLKAGLETARSALLPRHDSDAVFLCGSVTRSDRMEFDLEQIPLREGFVLAELLVLDPFRLYIWKMSASQ</sequence>
<dbReference type="eggNOG" id="KOG2497">
    <property type="taxonomic scope" value="Eukaryota"/>
</dbReference>
<dbReference type="GO" id="GO:0008168">
    <property type="term" value="F:methyltransferase activity"/>
    <property type="evidence" value="ECO:0007669"/>
    <property type="project" value="UniProtKB-KW"/>
</dbReference>
<dbReference type="PANTHER" id="PTHR14614:SF130">
    <property type="entry name" value="PROTEIN-LYSINE N-METHYLTRANSFERASE EEF2KMT"/>
    <property type="match status" value="1"/>
</dbReference>
<proteinExistence type="predicted"/>
<dbReference type="GeneID" id="22575215"/>
<dbReference type="InterPro" id="IPR029063">
    <property type="entry name" value="SAM-dependent_MTases_sf"/>
</dbReference>
<gene>
    <name evidence="1" type="ORF">LPMP_230110</name>
</gene>
<dbReference type="VEuPathDB" id="TriTrypDB:LPMP_230110"/>
<accession>A0A088RR56</accession>
<dbReference type="Pfam" id="PF10294">
    <property type="entry name" value="Methyltransf_16"/>
    <property type="match status" value="1"/>
</dbReference>
<dbReference type="InterPro" id="IPR019410">
    <property type="entry name" value="Methyltransf_16"/>
</dbReference>
<dbReference type="AlphaFoldDB" id="A0A088RR56"/>
<dbReference type="GO" id="GO:0032259">
    <property type="term" value="P:methylation"/>
    <property type="evidence" value="ECO:0007669"/>
    <property type="project" value="UniProtKB-KW"/>
</dbReference>
<dbReference type="CDD" id="cd02440">
    <property type="entry name" value="AdoMet_MTases"/>
    <property type="match status" value="1"/>
</dbReference>
<evidence type="ECO:0000313" key="1">
    <source>
        <dbReference type="EMBL" id="AIN98463.1"/>
    </source>
</evidence>
<dbReference type="Gene3D" id="3.40.50.150">
    <property type="entry name" value="Vaccinia Virus protein VP39"/>
    <property type="match status" value="1"/>
</dbReference>
<reference evidence="1 2" key="1">
    <citation type="journal article" date="2015" name="Sci. Rep.">
        <title>The genome of Leishmania panamensis: insights into genomics of the L. (Viannia) subgenus.</title>
        <authorList>
            <person name="Llanes A."/>
            <person name="Restrepo C.M."/>
            <person name="Vecchio G.D."/>
            <person name="Anguizola F.J."/>
            <person name="Lleonart R."/>
        </authorList>
    </citation>
    <scope>NUCLEOTIDE SEQUENCE [LARGE SCALE GENOMIC DNA]</scope>
    <source>
        <strain evidence="1 2">MHOM/PA/94/PSC-1</strain>
    </source>
</reference>
<dbReference type="PANTHER" id="PTHR14614">
    <property type="entry name" value="HEPATOCELLULAR CARCINOMA-ASSOCIATED ANTIGEN"/>
    <property type="match status" value="1"/>
</dbReference>
<evidence type="ECO:0000313" key="2">
    <source>
        <dbReference type="Proteomes" id="UP000063063"/>
    </source>
</evidence>
<organism evidence="1 2">
    <name type="scientific">Leishmania panamensis</name>
    <dbReference type="NCBI Taxonomy" id="5679"/>
    <lineage>
        <taxon>Eukaryota</taxon>
        <taxon>Discoba</taxon>
        <taxon>Euglenozoa</taxon>
        <taxon>Kinetoplastea</taxon>
        <taxon>Metakinetoplastina</taxon>
        <taxon>Trypanosomatida</taxon>
        <taxon>Trypanosomatidae</taxon>
        <taxon>Leishmaniinae</taxon>
        <taxon>Leishmania</taxon>
        <taxon>Leishmania guyanensis species complex</taxon>
    </lineage>
</organism>
<dbReference type="SUPFAM" id="SSF53335">
    <property type="entry name" value="S-adenosyl-L-methionine-dependent methyltransferases"/>
    <property type="match status" value="1"/>
</dbReference>
<protein>
    <submittedName>
        <fullName evidence="1">Nicotinamide N-methyltransferase, putative</fullName>
    </submittedName>
</protein>
<dbReference type="RefSeq" id="XP_010699170.1">
    <property type="nucleotide sequence ID" value="XM_010700868.1"/>
</dbReference>